<dbReference type="InterPro" id="IPR028082">
    <property type="entry name" value="Peripla_BP_I"/>
</dbReference>
<dbReference type="Gene3D" id="3.40.50.2300">
    <property type="match status" value="2"/>
</dbReference>
<proteinExistence type="predicted"/>
<dbReference type="AlphaFoldDB" id="A0A368XIA4"/>
<dbReference type="EMBL" id="QPJK01000010">
    <property type="protein sequence ID" value="RCW66748.1"/>
    <property type="molecule type" value="Genomic_DNA"/>
</dbReference>
<organism evidence="6 7">
    <name type="scientific">Pseudorhodoferax soli</name>
    <dbReference type="NCBI Taxonomy" id="545864"/>
    <lineage>
        <taxon>Bacteria</taxon>
        <taxon>Pseudomonadati</taxon>
        <taxon>Pseudomonadota</taxon>
        <taxon>Betaproteobacteria</taxon>
        <taxon>Burkholderiales</taxon>
        <taxon>Comamonadaceae</taxon>
    </lineage>
</organism>
<reference evidence="6 7" key="1">
    <citation type="submission" date="2018-07" db="EMBL/GenBank/DDBJ databases">
        <title>Genomic Encyclopedia of Type Strains, Phase IV (KMG-IV): sequencing the most valuable type-strain genomes for metagenomic binning, comparative biology and taxonomic classification.</title>
        <authorList>
            <person name="Goeker M."/>
        </authorList>
    </citation>
    <scope>NUCLEOTIDE SEQUENCE [LARGE SCALE GENOMIC DNA]</scope>
    <source>
        <strain evidence="6 7">DSM 21634</strain>
    </source>
</reference>
<dbReference type="SMART" id="SM00354">
    <property type="entry name" value="HTH_LACI"/>
    <property type="match status" value="1"/>
</dbReference>
<dbReference type="InterPro" id="IPR000843">
    <property type="entry name" value="HTH_LacI"/>
</dbReference>
<dbReference type="Proteomes" id="UP000252884">
    <property type="component" value="Unassembled WGS sequence"/>
</dbReference>
<dbReference type="Gene3D" id="1.10.260.40">
    <property type="entry name" value="lambda repressor-like DNA-binding domains"/>
    <property type="match status" value="1"/>
</dbReference>
<evidence type="ECO:0000313" key="7">
    <source>
        <dbReference type="Proteomes" id="UP000252884"/>
    </source>
</evidence>
<evidence type="ECO:0000256" key="4">
    <source>
        <dbReference type="SAM" id="MobiDB-lite"/>
    </source>
</evidence>
<evidence type="ECO:0000256" key="3">
    <source>
        <dbReference type="ARBA" id="ARBA00023163"/>
    </source>
</evidence>
<dbReference type="PROSITE" id="PS50932">
    <property type="entry name" value="HTH_LACI_2"/>
    <property type="match status" value="1"/>
</dbReference>
<sequence>MLAGRSKKVIFMAKGKVDIRDVAALAGVSVGSASRVINDAENVSPETRGKVERAIAILDYRPNHTAQALRSRSSKTIGCLFTDVTNPLYARLFRSLEERLRKDGYMLLLANGLNDAQRETETLSMFSRRGMDGVIAAPGNETDAQVLAALNGLPMPVVVLDRDMATPGCDALLFDHAAGMKAAMAELFAQGHTRIALALWRASSRPVRRRIEGYRAAYKAAGLRVPDMLVQAASATSSVFADVDALLKRADRPTAIVAQGTYTLGSTLRAIEANGLRVPQDISVVTIGDTDFARDHSPSISLLNVDAQRVAELTATLLHSRMTDAAQPARSERVPLQFTDRGSIGPAPRP</sequence>
<evidence type="ECO:0000256" key="1">
    <source>
        <dbReference type="ARBA" id="ARBA00023015"/>
    </source>
</evidence>
<evidence type="ECO:0000313" key="6">
    <source>
        <dbReference type="EMBL" id="RCW66748.1"/>
    </source>
</evidence>
<keyword evidence="1" id="KW-0805">Transcription regulation</keyword>
<keyword evidence="3" id="KW-0804">Transcription</keyword>
<dbReference type="SUPFAM" id="SSF53822">
    <property type="entry name" value="Periplasmic binding protein-like I"/>
    <property type="match status" value="1"/>
</dbReference>
<dbReference type="GO" id="GO:0003700">
    <property type="term" value="F:DNA-binding transcription factor activity"/>
    <property type="evidence" value="ECO:0007669"/>
    <property type="project" value="TreeGrafter"/>
</dbReference>
<dbReference type="InterPro" id="IPR046335">
    <property type="entry name" value="LacI/GalR-like_sensor"/>
</dbReference>
<protein>
    <submittedName>
        <fullName evidence="6">LacI family transcriptional regulator</fullName>
    </submittedName>
</protein>
<dbReference type="PANTHER" id="PTHR30146:SF138">
    <property type="entry name" value="TRANSCRIPTIONAL REGULATORY PROTEIN"/>
    <property type="match status" value="1"/>
</dbReference>
<dbReference type="InterPro" id="IPR010982">
    <property type="entry name" value="Lambda_DNA-bd_dom_sf"/>
</dbReference>
<feature type="domain" description="HTH lacI-type" evidence="5">
    <location>
        <begin position="17"/>
        <end position="71"/>
    </location>
</feature>
<dbReference type="SUPFAM" id="SSF47413">
    <property type="entry name" value="lambda repressor-like DNA-binding domains"/>
    <property type="match status" value="1"/>
</dbReference>
<evidence type="ECO:0000259" key="5">
    <source>
        <dbReference type="PROSITE" id="PS50932"/>
    </source>
</evidence>
<comment type="caution">
    <text evidence="6">The sequence shown here is derived from an EMBL/GenBank/DDBJ whole genome shotgun (WGS) entry which is preliminary data.</text>
</comment>
<name>A0A368XIA4_9BURK</name>
<dbReference type="CDD" id="cd01392">
    <property type="entry name" value="HTH_LacI"/>
    <property type="match status" value="1"/>
</dbReference>
<evidence type="ECO:0000256" key="2">
    <source>
        <dbReference type="ARBA" id="ARBA00023125"/>
    </source>
</evidence>
<feature type="region of interest" description="Disordered" evidence="4">
    <location>
        <begin position="322"/>
        <end position="350"/>
    </location>
</feature>
<gene>
    <name evidence="6" type="ORF">DES41_110113</name>
</gene>
<dbReference type="Pfam" id="PF13377">
    <property type="entry name" value="Peripla_BP_3"/>
    <property type="match status" value="1"/>
</dbReference>
<keyword evidence="2" id="KW-0238">DNA-binding</keyword>
<dbReference type="Pfam" id="PF00356">
    <property type="entry name" value="LacI"/>
    <property type="match status" value="1"/>
</dbReference>
<accession>A0A368XIA4</accession>
<dbReference type="PANTHER" id="PTHR30146">
    <property type="entry name" value="LACI-RELATED TRANSCRIPTIONAL REPRESSOR"/>
    <property type="match status" value="1"/>
</dbReference>
<dbReference type="GO" id="GO:0000976">
    <property type="term" value="F:transcription cis-regulatory region binding"/>
    <property type="evidence" value="ECO:0007669"/>
    <property type="project" value="TreeGrafter"/>
</dbReference>
<keyword evidence="7" id="KW-1185">Reference proteome</keyword>
<dbReference type="PROSITE" id="PS00356">
    <property type="entry name" value="HTH_LACI_1"/>
    <property type="match status" value="1"/>
</dbReference>